<keyword evidence="4 5" id="KW-0472">Membrane</keyword>
<keyword evidence="2 5" id="KW-0812">Transmembrane</keyword>
<dbReference type="GO" id="GO:0015179">
    <property type="term" value="F:L-amino acid transmembrane transporter activity"/>
    <property type="evidence" value="ECO:0007669"/>
    <property type="project" value="TreeGrafter"/>
</dbReference>
<evidence type="ECO:0000256" key="4">
    <source>
        <dbReference type="ARBA" id="ARBA00023136"/>
    </source>
</evidence>
<accession>A0A6L2Q9M9</accession>
<evidence type="ECO:0000313" key="7">
    <source>
        <dbReference type="EMBL" id="GFG39625.1"/>
    </source>
</evidence>
<sequence>VRSQYQMCKHLRVPFLSYPRTLELALEQGPVVLRGLSRYAGVTVNAFLILYQLGICCVYIVFVATNIKQVVDEYQESDLDVRLYMVMLLLPLILINWVRNLKLLAPFSTFANLVTFVGLGITLYYVFDGIPSPAERNMVGKVVDFPLFIGTTLFALEAVGVIIALEYNMKNPVDFGGYFGVFNRGMTTIVFMYVFVGFVGYIKYGEDAAGSITLNLPTHEKLAQSVKIMFAIAIFITYALQCYVPLEIVWSTYIKDRLVHDSKRKKLLVEYIMRTCIVIGTCK</sequence>
<evidence type="ECO:0000313" key="8">
    <source>
        <dbReference type="Proteomes" id="UP000502823"/>
    </source>
</evidence>
<gene>
    <name evidence="7" type="ORF">Cfor_02899</name>
</gene>
<dbReference type="InterPro" id="IPR013057">
    <property type="entry name" value="AA_transpt_TM"/>
</dbReference>
<dbReference type="Proteomes" id="UP000502823">
    <property type="component" value="Unassembled WGS sequence"/>
</dbReference>
<dbReference type="PANTHER" id="PTHR22950">
    <property type="entry name" value="AMINO ACID TRANSPORTER"/>
    <property type="match status" value="1"/>
</dbReference>
<reference evidence="8" key="1">
    <citation type="submission" date="2020-01" db="EMBL/GenBank/DDBJ databases">
        <title>Draft genome sequence of the Termite Coptotermes fromosanus.</title>
        <authorList>
            <person name="Itakura S."/>
            <person name="Yosikawa Y."/>
            <person name="Umezawa K."/>
        </authorList>
    </citation>
    <scope>NUCLEOTIDE SEQUENCE [LARGE SCALE GENOMIC DNA]</scope>
</reference>
<feature type="transmembrane region" description="Helical" evidence="5">
    <location>
        <begin position="147"/>
        <end position="169"/>
    </location>
</feature>
<dbReference type="AlphaFoldDB" id="A0A6L2Q9M9"/>
<protein>
    <recommendedName>
        <fullName evidence="6">Amino acid transporter transmembrane domain-containing protein</fullName>
    </recommendedName>
</protein>
<dbReference type="EMBL" id="BLKM01000913">
    <property type="protein sequence ID" value="GFG39625.1"/>
    <property type="molecule type" value="Genomic_DNA"/>
</dbReference>
<comment type="caution">
    <text evidence="7">The sequence shown here is derived from an EMBL/GenBank/DDBJ whole genome shotgun (WGS) entry which is preliminary data.</text>
</comment>
<evidence type="ECO:0000256" key="2">
    <source>
        <dbReference type="ARBA" id="ARBA00022692"/>
    </source>
</evidence>
<proteinExistence type="predicted"/>
<feature type="transmembrane region" description="Helical" evidence="5">
    <location>
        <begin position="222"/>
        <end position="246"/>
    </location>
</feature>
<feature type="transmembrane region" description="Helical" evidence="5">
    <location>
        <begin position="39"/>
        <end position="61"/>
    </location>
</feature>
<keyword evidence="8" id="KW-1185">Reference proteome</keyword>
<dbReference type="Pfam" id="PF01490">
    <property type="entry name" value="Aa_trans"/>
    <property type="match status" value="1"/>
</dbReference>
<feature type="transmembrane region" description="Helical" evidence="5">
    <location>
        <begin position="81"/>
        <end position="98"/>
    </location>
</feature>
<organism evidence="7 8">
    <name type="scientific">Coptotermes formosanus</name>
    <name type="common">Formosan subterranean termite</name>
    <dbReference type="NCBI Taxonomy" id="36987"/>
    <lineage>
        <taxon>Eukaryota</taxon>
        <taxon>Metazoa</taxon>
        <taxon>Ecdysozoa</taxon>
        <taxon>Arthropoda</taxon>
        <taxon>Hexapoda</taxon>
        <taxon>Insecta</taxon>
        <taxon>Pterygota</taxon>
        <taxon>Neoptera</taxon>
        <taxon>Polyneoptera</taxon>
        <taxon>Dictyoptera</taxon>
        <taxon>Blattodea</taxon>
        <taxon>Blattoidea</taxon>
        <taxon>Termitoidae</taxon>
        <taxon>Rhinotermitidae</taxon>
        <taxon>Coptotermes</taxon>
    </lineage>
</organism>
<feature type="transmembrane region" description="Helical" evidence="5">
    <location>
        <begin position="181"/>
        <end position="202"/>
    </location>
</feature>
<keyword evidence="3 5" id="KW-1133">Transmembrane helix</keyword>
<evidence type="ECO:0000256" key="5">
    <source>
        <dbReference type="SAM" id="Phobius"/>
    </source>
</evidence>
<dbReference type="OrthoDB" id="1684102at2759"/>
<comment type="subcellular location">
    <subcellularLocation>
        <location evidence="1">Membrane</location>
        <topology evidence="1">Multi-pass membrane protein</topology>
    </subcellularLocation>
</comment>
<dbReference type="PANTHER" id="PTHR22950:SF349">
    <property type="entry name" value="AMINO ACID TRANSPORTER TRANSMEMBRANE DOMAIN-CONTAINING PROTEIN"/>
    <property type="match status" value="1"/>
</dbReference>
<dbReference type="InParanoid" id="A0A6L2Q9M9"/>
<feature type="non-terminal residue" evidence="7">
    <location>
        <position position="1"/>
    </location>
</feature>
<feature type="transmembrane region" description="Helical" evidence="5">
    <location>
        <begin position="110"/>
        <end position="127"/>
    </location>
</feature>
<feature type="domain" description="Amino acid transporter transmembrane" evidence="6">
    <location>
        <begin position="32"/>
        <end position="281"/>
    </location>
</feature>
<name>A0A6L2Q9M9_COPFO</name>
<evidence type="ECO:0000256" key="1">
    <source>
        <dbReference type="ARBA" id="ARBA00004141"/>
    </source>
</evidence>
<dbReference type="GO" id="GO:0005774">
    <property type="term" value="C:vacuolar membrane"/>
    <property type="evidence" value="ECO:0007669"/>
    <property type="project" value="TreeGrafter"/>
</dbReference>
<evidence type="ECO:0000259" key="6">
    <source>
        <dbReference type="Pfam" id="PF01490"/>
    </source>
</evidence>
<evidence type="ECO:0000256" key="3">
    <source>
        <dbReference type="ARBA" id="ARBA00022989"/>
    </source>
</evidence>